<accession>A0AAV4IQ12</accession>
<evidence type="ECO:0000313" key="2">
    <source>
        <dbReference type="Proteomes" id="UP000762676"/>
    </source>
</evidence>
<name>A0AAV4IQ12_9GAST</name>
<dbReference type="Proteomes" id="UP000762676">
    <property type="component" value="Unassembled WGS sequence"/>
</dbReference>
<sequence length="80" mass="8571">MSGAHAGTHAGAAPDFAGDQLSPFKLRPWLEWHLTLPAINCHDPHCDYDLAGSRPPGFPGITTTSSTVPEAMTVQRNQSM</sequence>
<reference evidence="1 2" key="1">
    <citation type="journal article" date="2021" name="Elife">
        <title>Chloroplast acquisition without the gene transfer in kleptoplastic sea slugs, Plakobranchus ocellatus.</title>
        <authorList>
            <person name="Maeda T."/>
            <person name="Takahashi S."/>
            <person name="Yoshida T."/>
            <person name="Shimamura S."/>
            <person name="Takaki Y."/>
            <person name="Nagai Y."/>
            <person name="Toyoda A."/>
            <person name="Suzuki Y."/>
            <person name="Arimoto A."/>
            <person name="Ishii H."/>
            <person name="Satoh N."/>
            <person name="Nishiyama T."/>
            <person name="Hasebe M."/>
            <person name="Maruyama T."/>
            <person name="Minagawa J."/>
            <person name="Obokata J."/>
            <person name="Shigenobu S."/>
        </authorList>
    </citation>
    <scope>NUCLEOTIDE SEQUENCE [LARGE SCALE GENOMIC DNA]</scope>
</reference>
<keyword evidence="2" id="KW-1185">Reference proteome</keyword>
<gene>
    <name evidence="1" type="ORF">ElyMa_004864900</name>
</gene>
<comment type="caution">
    <text evidence="1">The sequence shown here is derived from an EMBL/GenBank/DDBJ whole genome shotgun (WGS) entry which is preliminary data.</text>
</comment>
<proteinExistence type="predicted"/>
<organism evidence="1 2">
    <name type="scientific">Elysia marginata</name>
    <dbReference type="NCBI Taxonomy" id="1093978"/>
    <lineage>
        <taxon>Eukaryota</taxon>
        <taxon>Metazoa</taxon>
        <taxon>Spiralia</taxon>
        <taxon>Lophotrochozoa</taxon>
        <taxon>Mollusca</taxon>
        <taxon>Gastropoda</taxon>
        <taxon>Heterobranchia</taxon>
        <taxon>Euthyneura</taxon>
        <taxon>Panpulmonata</taxon>
        <taxon>Sacoglossa</taxon>
        <taxon>Placobranchoidea</taxon>
        <taxon>Plakobranchidae</taxon>
        <taxon>Elysia</taxon>
    </lineage>
</organism>
<dbReference type="EMBL" id="BMAT01009729">
    <property type="protein sequence ID" value="GFS12663.1"/>
    <property type="molecule type" value="Genomic_DNA"/>
</dbReference>
<dbReference type="AlphaFoldDB" id="A0AAV4IQ12"/>
<protein>
    <submittedName>
        <fullName evidence="1">Uncharacterized protein</fullName>
    </submittedName>
</protein>
<evidence type="ECO:0000313" key="1">
    <source>
        <dbReference type="EMBL" id="GFS12663.1"/>
    </source>
</evidence>